<feature type="compositionally biased region" description="Acidic residues" evidence="1">
    <location>
        <begin position="51"/>
        <end position="66"/>
    </location>
</feature>
<feature type="compositionally biased region" description="Basic residues" evidence="1">
    <location>
        <begin position="147"/>
        <end position="156"/>
    </location>
</feature>
<name>A0A7S4JFD4_GUITH</name>
<evidence type="ECO:0000313" key="2">
    <source>
        <dbReference type="EMBL" id="CAE2261940.1"/>
    </source>
</evidence>
<feature type="region of interest" description="Disordered" evidence="1">
    <location>
        <begin position="1"/>
        <end position="29"/>
    </location>
</feature>
<feature type="compositionally biased region" description="Basic and acidic residues" evidence="1">
    <location>
        <begin position="366"/>
        <end position="380"/>
    </location>
</feature>
<feature type="region of interest" description="Disordered" evidence="1">
    <location>
        <begin position="304"/>
        <end position="336"/>
    </location>
</feature>
<accession>A0A7S4JFD4</accession>
<feature type="region of interest" description="Disordered" evidence="1">
    <location>
        <begin position="145"/>
        <end position="174"/>
    </location>
</feature>
<dbReference type="EMBL" id="HBKN01006637">
    <property type="protein sequence ID" value="CAE2261940.1"/>
    <property type="molecule type" value="Transcribed_RNA"/>
</dbReference>
<organism evidence="2">
    <name type="scientific">Guillardia theta</name>
    <name type="common">Cryptophyte</name>
    <name type="synonym">Cryptomonas phi</name>
    <dbReference type="NCBI Taxonomy" id="55529"/>
    <lineage>
        <taxon>Eukaryota</taxon>
        <taxon>Cryptophyceae</taxon>
        <taxon>Pyrenomonadales</taxon>
        <taxon>Geminigeraceae</taxon>
        <taxon>Guillardia</taxon>
    </lineage>
</organism>
<feature type="region of interest" description="Disordered" evidence="1">
    <location>
        <begin position="41"/>
        <end position="67"/>
    </location>
</feature>
<dbReference type="AlphaFoldDB" id="A0A7S4JFD4"/>
<sequence length="396" mass="43780">MSRRLDGSSELMPIAGSTSSMDSDEESVLLQLKELDELASIMKLEGAGGNDDSEEDDGDEGGEGETADAILKELEELDRLANNTQGYAEYTAGGVEEEASSRDLDQDELSELRRLIQKRELLKEKLRILKKREMLQNKLKELERQKRAALRRRAEHSKHEASSPNSSQSTPMEDSSIIEADLGFKTRGFNNEIKFEKANLDDSTSPDHSLIGIEHEYYNQSIDCLSGRIFRKAVGRVVKGIATSVTKSHFHRSLEDSGYTGNTSHLLSFDEHNSSSEKSQEEVQAMMDDLLNLEVSVLNDSIDSETKELQSLPSPSPSRRRNVRKDSARGQDKGSEKTANLLAELAELEALSQQASQARKSLNVSMEEKSTNIMKPKDGWSKAGGAGSPVDVVTLC</sequence>
<gene>
    <name evidence="2" type="ORF">GTHE00462_LOCUS5317</name>
</gene>
<feature type="region of interest" description="Disordered" evidence="1">
    <location>
        <begin position="357"/>
        <end position="386"/>
    </location>
</feature>
<proteinExistence type="predicted"/>
<feature type="compositionally biased region" description="Basic and acidic residues" evidence="1">
    <location>
        <begin position="324"/>
        <end position="336"/>
    </location>
</feature>
<protein>
    <submittedName>
        <fullName evidence="2">Uncharacterized protein</fullName>
    </submittedName>
</protein>
<feature type="compositionally biased region" description="Polar residues" evidence="1">
    <location>
        <begin position="162"/>
        <end position="173"/>
    </location>
</feature>
<evidence type="ECO:0000256" key="1">
    <source>
        <dbReference type="SAM" id="MobiDB-lite"/>
    </source>
</evidence>
<reference evidence="2" key="1">
    <citation type="submission" date="2021-01" db="EMBL/GenBank/DDBJ databases">
        <authorList>
            <person name="Corre E."/>
            <person name="Pelletier E."/>
            <person name="Niang G."/>
            <person name="Scheremetjew M."/>
            <person name="Finn R."/>
            <person name="Kale V."/>
            <person name="Holt S."/>
            <person name="Cochrane G."/>
            <person name="Meng A."/>
            <person name="Brown T."/>
            <person name="Cohen L."/>
        </authorList>
    </citation>
    <scope>NUCLEOTIDE SEQUENCE</scope>
    <source>
        <strain evidence="2">CCMP 2712</strain>
    </source>
</reference>